<name>A0A7Y7IDI3_9MICC</name>
<sequence>MEPVSGATPILELITKAECHLCEDAREVVAGVAGRLGVAWSERRIDGDPALVERYGEEVPVVLVDGVPRDFWHIDPVRLGAVLERALGRQGPPAGR</sequence>
<dbReference type="AlphaFoldDB" id="A0A7Y7IDI3"/>
<protein>
    <submittedName>
        <fullName evidence="1">Glutaredoxin family protein</fullName>
    </submittedName>
</protein>
<proteinExistence type="predicted"/>
<gene>
    <name evidence="1" type="ORF">G6034_00920</name>
</gene>
<dbReference type="Gene3D" id="3.40.30.10">
    <property type="entry name" value="Glutaredoxin"/>
    <property type="match status" value="1"/>
</dbReference>
<evidence type="ECO:0000313" key="2">
    <source>
        <dbReference type="Proteomes" id="UP000543556"/>
    </source>
</evidence>
<reference evidence="1 2" key="1">
    <citation type="submission" date="2020-02" db="EMBL/GenBank/DDBJ databases">
        <title>Genome sequence of strain AETb3-4.</title>
        <authorList>
            <person name="Gao J."/>
            <person name="Zhang X."/>
        </authorList>
    </citation>
    <scope>NUCLEOTIDE SEQUENCE [LARGE SCALE GENOMIC DNA]</scope>
    <source>
        <strain evidence="1 2">AETb3-4</strain>
    </source>
</reference>
<dbReference type="InterPro" id="IPR008554">
    <property type="entry name" value="Glutaredoxin-like"/>
</dbReference>
<evidence type="ECO:0000313" key="1">
    <source>
        <dbReference type="EMBL" id="NVM93485.1"/>
    </source>
</evidence>
<dbReference type="SUPFAM" id="SSF52833">
    <property type="entry name" value="Thioredoxin-like"/>
    <property type="match status" value="1"/>
</dbReference>
<accession>A0A7Y7IDI3</accession>
<organism evidence="1 2">
    <name type="scientific">Arthrobacter wenxiniae</name>
    <dbReference type="NCBI Taxonomy" id="2713570"/>
    <lineage>
        <taxon>Bacteria</taxon>
        <taxon>Bacillati</taxon>
        <taxon>Actinomycetota</taxon>
        <taxon>Actinomycetes</taxon>
        <taxon>Micrococcales</taxon>
        <taxon>Micrococcaceae</taxon>
        <taxon>Arthrobacter</taxon>
    </lineage>
</organism>
<keyword evidence="2" id="KW-1185">Reference proteome</keyword>
<dbReference type="Pfam" id="PF05768">
    <property type="entry name" value="Glrx-like"/>
    <property type="match status" value="1"/>
</dbReference>
<comment type="caution">
    <text evidence="1">The sequence shown here is derived from an EMBL/GenBank/DDBJ whole genome shotgun (WGS) entry which is preliminary data.</text>
</comment>
<dbReference type="Proteomes" id="UP000543556">
    <property type="component" value="Unassembled WGS sequence"/>
</dbReference>
<dbReference type="EMBL" id="JAAMFM010000001">
    <property type="protein sequence ID" value="NVM93485.1"/>
    <property type="molecule type" value="Genomic_DNA"/>
</dbReference>
<dbReference type="InterPro" id="IPR036249">
    <property type="entry name" value="Thioredoxin-like_sf"/>
</dbReference>
<dbReference type="RefSeq" id="WP_176633214.1">
    <property type="nucleotide sequence ID" value="NZ_JAAMFM010000001.1"/>
</dbReference>